<proteinExistence type="inferred from homology"/>
<dbReference type="Proteomes" id="UP000284842">
    <property type="component" value="Unassembled WGS sequence"/>
</dbReference>
<name>A0A409WP59_9AGAR</name>
<dbReference type="PRINTS" id="PR00081">
    <property type="entry name" value="GDHRDH"/>
</dbReference>
<dbReference type="Gene3D" id="3.40.50.720">
    <property type="entry name" value="NAD(P)-binding Rossmann-like Domain"/>
    <property type="match status" value="1"/>
</dbReference>
<protein>
    <recommendedName>
        <fullName evidence="6">NAD(P)-binding protein</fullName>
    </recommendedName>
</protein>
<dbReference type="PRINTS" id="PR00080">
    <property type="entry name" value="SDRFAMILY"/>
</dbReference>
<accession>A0A409WP59</accession>
<dbReference type="InterPro" id="IPR002347">
    <property type="entry name" value="SDR_fam"/>
</dbReference>
<dbReference type="InterPro" id="IPR036291">
    <property type="entry name" value="NAD(P)-bd_dom_sf"/>
</dbReference>
<dbReference type="SUPFAM" id="SSF51735">
    <property type="entry name" value="NAD(P)-binding Rossmann-fold domains"/>
    <property type="match status" value="1"/>
</dbReference>
<evidence type="ECO:0000313" key="4">
    <source>
        <dbReference type="EMBL" id="PPQ80280.1"/>
    </source>
</evidence>
<dbReference type="PANTHER" id="PTHR42760">
    <property type="entry name" value="SHORT-CHAIN DEHYDROGENASES/REDUCTASES FAMILY MEMBER"/>
    <property type="match status" value="1"/>
</dbReference>
<dbReference type="InParanoid" id="A0A409WP59"/>
<dbReference type="AlphaFoldDB" id="A0A409WP59"/>
<dbReference type="PANTHER" id="PTHR42760:SF121">
    <property type="entry name" value="3-OXOACYL-(ACYL-CARRIER-PROTEIN) REDUCTASE"/>
    <property type="match status" value="1"/>
</dbReference>
<dbReference type="GO" id="GO:0048038">
    <property type="term" value="F:quinone binding"/>
    <property type="evidence" value="ECO:0007669"/>
    <property type="project" value="TreeGrafter"/>
</dbReference>
<keyword evidence="2" id="KW-0521">NADP</keyword>
<keyword evidence="5" id="KW-1185">Reference proteome</keyword>
<evidence type="ECO:0000256" key="1">
    <source>
        <dbReference type="ARBA" id="ARBA00006484"/>
    </source>
</evidence>
<evidence type="ECO:0000256" key="3">
    <source>
        <dbReference type="RuleBase" id="RU000363"/>
    </source>
</evidence>
<dbReference type="GO" id="GO:0016616">
    <property type="term" value="F:oxidoreductase activity, acting on the CH-OH group of donors, NAD or NADP as acceptor"/>
    <property type="evidence" value="ECO:0007669"/>
    <property type="project" value="TreeGrafter"/>
</dbReference>
<evidence type="ECO:0000256" key="2">
    <source>
        <dbReference type="ARBA" id="ARBA00022857"/>
    </source>
</evidence>
<reference evidence="4 5" key="1">
    <citation type="journal article" date="2018" name="Evol. Lett.">
        <title>Horizontal gene cluster transfer increased hallucinogenic mushroom diversity.</title>
        <authorList>
            <person name="Reynolds H.T."/>
            <person name="Vijayakumar V."/>
            <person name="Gluck-Thaler E."/>
            <person name="Korotkin H.B."/>
            <person name="Matheny P.B."/>
            <person name="Slot J.C."/>
        </authorList>
    </citation>
    <scope>NUCLEOTIDE SEQUENCE [LARGE SCALE GENOMIC DNA]</scope>
    <source>
        <strain evidence="4 5">2629</strain>
    </source>
</reference>
<dbReference type="GO" id="GO:0006633">
    <property type="term" value="P:fatty acid biosynthetic process"/>
    <property type="evidence" value="ECO:0007669"/>
    <property type="project" value="TreeGrafter"/>
</dbReference>
<comment type="caution">
    <text evidence="4">The sequence shown here is derived from an EMBL/GenBank/DDBJ whole genome shotgun (WGS) entry which is preliminary data.</text>
</comment>
<dbReference type="OrthoDB" id="498125at2759"/>
<dbReference type="EMBL" id="NHTK01005371">
    <property type="protein sequence ID" value="PPQ80280.1"/>
    <property type="molecule type" value="Genomic_DNA"/>
</dbReference>
<organism evidence="4 5">
    <name type="scientific">Panaeolus cyanescens</name>
    <dbReference type="NCBI Taxonomy" id="181874"/>
    <lineage>
        <taxon>Eukaryota</taxon>
        <taxon>Fungi</taxon>
        <taxon>Dikarya</taxon>
        <taxon>Basidiomycota</taxon>
        <taxon>Agaricomycotina</taxon>
        <taxon>Agaricomycetes</taxon>
        <taxon>Agaricomycetidae</taxon>
        <taxon>Agaricales</taxon>
        <taxon>Agaricineae</taxon>
        <taxon>Galeropsidaceae</taxon>
        <taxon>Panaeolus</taxon>
    </lineage>
</organism>
<gene>
    <name evidence="4" type="ORF">CVT24_000424</name>
</gene>
<evidence type="ECO:0008006" key="6">
    <source>
        <dbReference type="Google" id="ProtNLM"/>
    </source>
</evidence>
<dbReference type="InterPro" id="IPR020904">
    <property type="entry name" value="Sc_DH/Rdtase_CS"/>
</dbReference>
<dbReference type="PROSITE" id="PS00061">
    <property type="entry name" value="ADH_SHORT"/>
    <property type="match status" value="1"/>
</dbReference>
<dbReference type="Pfam" id="PF00106">
    <property type="entry name" value="adh_short"/>
    <property type="match status" value="1"/>
</dbReference>
<comment type="similarity">
    <text evidence="1 3">Belongs to the short-chain dehydrogenases/reductases (SDR) family.</text>
</comment>
<evidence type="ECO:0000313" key="5">
    <source>
        <dbReference type="Proteomes" id="UP000284842"/>
    </source>
</evidence>
<dbReference type="STRING" id="181874.A0A409WP59"/>
<sequence length="197" mass="20384">MVKGVALVTGASRGIGRAIALRLSRDGFRVAVNDLPSTQSQLQEVVSEIKSKGGESLAVCGDVAVAEQVEKMVGTAAEKLGGFDVMVANAAIVNMGPFLETTSKDFTTTMNVNALGVFHCYKYAAKQMIALGKGGRIVGGSSLAGKQGQIYSAAYSSSKFAVGGLTQSAALELARYNITVNAYAPGNSIIQIIPFLG</sequence>